<evidence type="ECO:0000256" key="1">
    <source>
        <dbReference type="SAM" id="Phobius"/>
    </source>
</evidence>
<proteinExistence type="predicted"/>
<evidence type="ECO:0000313" key="2">
    <source>
        <dbReference type="EMBL" id="KAG5611880.1"/>
    </source>
</evidence>
<evidence type="ECO:0000313" key="3">
    <source>
        <dbReference type="Proteomes" id="UP000824120"/>
    </source>
</evidence>
<sequence>MIFKRRFIVFYILRSIDYDDSKQVMQQRMSNPSHLVRFNKIRMMLANVMVILVIANMMNFTSCNLTRHEYVHYHRSINVIELLKEVTIILFVKRSFNCGRKLALQLVFLVIKRLSSKQTMVIRDTSFDDLKGEIEHLKEEIKF</sequence>
<dbReference type="Proteomes" id="UP000824120">
    <property type="component" value="Chromosome 4"/>
</dbReference>
<keyword evidence="1" id="KW-0472">Membrane</keyword>
<keyword evidence="1" id="KW-1133">Transmembrane helix</keyword>
<dbReference type="EMBL" id="JACXVP010000004">
    <property type="protein sequence ID" value="KAG5611880.1"/>
    <property type="molecule type" value="Genomic_DNA"/>
</dbReference>
<keyword evidence="3" id="KW-1185">Reference proteome</keyword>
<name>A0A9J5ZIW5_SOLCO</name>
<comment type="caution">
    <text evidence="2">The sequence shown here is derived from an EMBL/GenBank/DDBJ whole genome shotgun (WGS) entry which is preliminary data.</text>
</comment>
<feature type="transmembrane region" description="Helical" evidence="1">
    <location>
        <begin position="43"/>
        <end position="60"/>
    </location>
</feature>
<reference evidence="2 3" key="1">
    <citation type="submission" date="2020-09" db="EMBL/GenBank/DDBJ databases">
        <title>De no assembly of potato wild relative species, Solanum commersonii.</title>
        <authorList>
            <person name="Cho K."/>
        </authorList>
    </citation>
    <scope>NUCLEOTIDE SEQUENCE [LARGE SCALE GENOMIC DNA]</scope>
    <source>
        <strain evidence="2">LZ3.2</strain>
        <tissue evidence="2">Leaf</tissue>
    </source>
</reference>
<organism evidence="2 3">
    <name type="scientific">Solanum commersonii</name>
    <name type="common">Commerson's wild potato</name>
    <name type="synonym">Commerson's nightshade</name>
    <dbReference type="NCBI Taxonomy" id="4109"/>
    <lineage>
        <taxon>Eukaryota</taxon>
        <taxon>Viridiplantae</taxon>
        <taxon>Streptophyta</taxon>
        <taxon>Embryophyta</taxon>
        <taxon>Tracheophyta</taxon>
        <taxon>Spermatophyta</taxon>
        <taxon>Magnoliopsida</taxon>
        <taxon>eudicotyledons</taxon>
        <taxon>Gunneridae</taxon>
        <taxon>Pentapetalae</taxon>
        <taxon>asterids</taxon>
        <taxon>lamiids</taxon>
        <taxon>Solanales</taxon>
        <taxon>Solanaceae</taxon>
        <taxon>Solanoideae</taxon>
        <taxon>Solaneae</taxon>
        <taxon>Solanum</taxon>
    </lineage>
</organism>
<keyword evidence="1" id="KW-0812">Transmembrane</keyword>
<accession>A0A9J5ZIW5</accession>
<gene>
    <name evidence="2" type="ORF">H5410_023161</name>
</gene>
<dbReference type="AlphaFoldDB" id="A0A9J5ZIW5"/>
<protein>
    <submittedName>
        <fullName evidence="2">Uncharacterized protein</fullName>
    </submittedName>
</protein>